<sequence>MPRLDPKLAEHARRMRCEPTEPDKRLWRRLSNSQLGGWKFRRQAVIGRRIVDFFYPAIGPVIEVYGDTHDFARDREKDRAFEVHGLCVLRFTNADVTHNMEGVLEAILLKARSLPSRSSWRLPHPNPSPEGEGR</sequence>
<reference evidence="2 3" key="1">
    <citation type="submission" date="2021-08" db="EMBL/GenBank/DDBJ databases">
        <authorList>
            <person name="Tuo L."/>
        </authorList>
    </citation>
    <scope>NUCLEOTIDE SEQUENCE [LARGE SCALE GENOMIC DNA]</scope>
    <source>
        <strain evidence="2 3">JCM 31229</strain>
    </source>
</reference>
<comment type="caution">
    <text evidence="2">The sequence shown here is derived from an EMBL/GenBank/DDBJ whole genome shotgun (WGS) entry which is preliminary data.</text>
</comment>
<keyword evidence="2" id="KW-0540">Nuclease</keyword>
<evidence type="ECO:0000313" key="2">
    <source>
        <dbReference type="EMBL" id="MBY8822553.1"/>
    </source>
</evidence>
<evidence type="ECO:0000259" key="1">
    <source>
        <dbReference type="Pfam" id="PF04480"/>
    </source>
</evidence>
<protein>
    <submittedName>
        <fullName evidence="2">Endonuclease domain-containing protein</fullName>
    </submittedName>
</protein>
<dbReference type="InterPro" id="IPR007569">
    <property type="entry name" value="DUF559"/>
</dbReference>
<dbReference type="Pfam" id="PF04480">
    <property type="entry name" value="DUF559"/>
    <property type="match status" value="1"/>
</dbReference>
<keyword evidence="3" id="KW-1185">Reference proteome</keyword>
<feature type="domain" description="DUF559" evidence="1">
    <location>
        <begin position="8"/>
        <end position="109"/>
    </location>
</feature>
<dbReference type="PANTHER" id="PTHR38590:SF1">
    <property type="entry name" value="BLL0828 PROTEIN"/>
    <property type="match status" value="1"/>
</dbReference>
<keyword evidence="2" id="KW-0255">Endonuclease</keyword>
<dbReference type="EMBL" id="JAINVV010000004">
    <property type="protein sequence ID" value="MBY8822553.1"/>
    <property type="molecule type" value="Genomic_DNA"/>
</dbReference>
<dbReference type="Gene3D" id="3.40.960.10">
    <property type="entry name" value="VSR Endonuclease"/>
    <property type="match status" value="1"/>
</dbReference>
<dbReference type="GO" id="GO:0004519">
    <property type="term" value="F:endonuclease activity"/>
    <property type="evidence" value="ECO:0007669"/>
    <property type="project" value="UniProtKB-KW"/>
</dbReference>
<dbReference type="InterPro" id="IPR011335">
    <property type="entry name" value="Restrct_endonuc-II-like"/>
</dbReference>
<dbReference type="InterPro" id="IPR047216">
    <property type="entry name" value="Endonuclease_DUF559_bact"/>
</dbReference>
<evidence type="ECO:0000313" key="3">
    <source>
        <dbReference type="Proteomes" id="UP000706039"/>
    </source>
</evidence>
<gene>
    <name evidence="2" type="ORF">K7G82_09630</name>
</gene>
<dbReference type="Proteomes" id="UP000706039">
    <property type="component" value="Unassembled WGS sequence"/>
</dbReference>
<dbReference type="CDD" id="cd01038">
    <property type="entry name" value="Endonuclease_DUF559"/>
    <property type="match status" value="1"/>
</dbReference>
<dbReference type="PANTHER" id="PTHR38590">
    <property type="entry name" value="BLL0828 PROTEIN"/>
    <property type="match status" value="1"/>
</dbReference>
<proteinExistence type="predicted"/>
<organism evidence="2 3">
    <name type="scientific">Sphingomonas colocasiae</name>
    <dbReference type="NCBI Taxonomy" id="1848973"/>
    <lineage>
        <taxon>Bacteria</taxon>
        <taxon>Pseudomonadati</taxon>
        <taxon>Pseudomonadota</taxon>
        <taxon>Alphaproteobacteria</taxon>
        <taxon>Sphingomonadales</taxon>
        <taxon>Sphingomonadaceae</taxon>
        <taxon>Sphingomonas</taxon>
    </lineage>
</organism>
<name>A0ABS7PMR4_9SPHN</name>
<accession>A0ABS7PMR4</accession>
<keyword evidence="2" id="KW-0378">Hydrolase</keyword>
<dbReference type="SUPFAM" id="SSF52980">
    <property type="entry name" value="Restriction endonuclease-like"/>
    <property type="match status" value="1"/>
</dbReference>